<keyword evidence="8" id="KW-1185">Reference proteome</keyword>
<reference evidence="7 8" key="1">
    <citation type="submission" date="2008-06" db="EMBL/GenBank/DDBJ databases">
        <title>Complete sequence of Chloroherpeton thalassium ATCC 35110.</title>
        <authorList>
            <consortium name="US DOE Joint Genome Institute"/>
            <person name="Lucas S."/>
            <person name="Copeland A."/>
            <person name="Lapidus A."/>
            <person name="Glavina del Rio T."/>
            <person name="Dalin E."/>
            <person name="Tice H."/>
            <person name="Bruce D."/>
            <person name="Goodwin L."/>
            <person name="Pitluck S."/>
            <person name="Schmutz J."/>
            <person name="Larimer F."/>
            <person name="Land M."/>
            <person name="Hauser L."/>
            <person name="Kyrpides N."/>
            <person name="Mikhailova N."/>
            <person name="Liu Z."/>
            <person name="Li T."/>
            <person name="Zhao F."/>
            <person name="Overmann J."/>
            <person name="Bryant D.A."/>
            <person name="Richardson P."/>
        </authorList>
    </citation>
    <scope>NUCLEOTIDE SEQUENCE [LARGE SCALE GENOMIC DNA]</scope>
    <source>
        <strain evidence="8">ATCC 35110 / GB-78</strain>
    </source>
</reference>
<evidence type="ECO:0000313" key="8">
    <source>
        <dbReference type="Proteomes" id="UP000001208"/>
    </source>
</evidence>
<feature type="transmembrane region" description="Helical" evidence="6">
    <location>
        <begin position="290"/>
        <end position="310"/>
    </location>
</feature>
<feature type="transmembrane region" description="Helical" evidence="6">
    <location>
        <begin position="400"/>
        <end position="424"/>
    </location>
</feature>
<dbReference type="STRING" id="517418.Ctha_0217"/>
<keyword evidence="4 6" id="KW-1133">Transmembrane helix</keyword>
<dbReference type="PANTHER" id="PTHR13353:SF5">
    <property type="entry name" value="TRANSMEMBRANE PROTEIN 19"/>
    <property type="match status" value="1"/>
</dbReference>
<dbReference type="AlphaFoldDB" id="B3QTE2"/>
<evidence type="ECO:0000256" key="3">
    <source>
        <dbReference type="ARBA" id="ARBA00022692"/>
    </source>
</evidence>
<accession>B3QTE2</accession>
<dbReference type="EMBL" id="CP001100">
    <property type="protein sequence ID" value="ACF12688.1"/>
    <property type="molecule type" value="Genomic_DNA"/>
</dbReference>
<dbReference type="OrthoDB" id="9770047at2"/>
<evidence type="ECO:0008006" key="9">
    <source>
        <dbReference type="Google" id="ProtNLM"/>
    </source>
</evidence>
<dbReference type="HOGENOM" id="CLU_042633_0_0_10"/>
<feature type="transmembrane region" description="Helical" evidence="6">
    <location>
        <begin position="12"/>
        <end position="31"/>
    </location>
</feature>
<feature type="transmembrane region" description="Helical" evidence="6">
    <location>
        <begin position="198"/>
        <end position="220"/>
    </location>
</feature>
<dbReference type="eggNOG" id="COG1836">
    <property type="taxonomic scope" value="Bacteria"/>
</dbReference>
<evidence type="ECO:0000256" key="6">
    <source>
        <dbReference type="SAM" id="Phobius"/>
    </source>
</evidence>
<evidence type="ECO:0000256" key="4">
    <source>
        <dbReference type="ARBA" id="ARBA00022989"/>
    </source>
</evidence>
<keyword evidence="3 6" id="KW-0812">Transmembrane</keyword>
<comment type="similarity">
    <text evidence="2">Belongs to the TMEM19 family.</text>
</comment>
<evidence type="ECO:0000256" key="1">
    <source>
        <dbReference type="ARBA" id="ARBA00004141"/>
    </source>
</evidence>
<protein>
    <recommendedName>
        <fullName evidence="9">DUF92 domain-containing protein</fullName>
    </recommendedName>
</protein>
<evidence type="ECO:0000256" key="5">
    <source>
        <dbReference type="ARBA" id="ARBA00023136"/>
    </source>
</evidence>
<dbReference type="Pfam" id="PF01940">
    <property type="entry name" value="DUF92"/>
    <property type="match status" value="1"/>
</dbReference>
<dbReference type="PANTHER" id="PTHR13353">
    <property type="entry name" value="TRANSMEMBRANE PROTEIN 19"/>
    <property type="match status" value="1"/>
</dbReference>
<evidence type="ECO:0000313" key="7">
    <source>
        <dbReference type="EMBL" id="ACF12688.1"/>
    </source>
</evidence>
<comment type="subcellular location">
    <subcellularLocation>
        <location evidence="1">Membrane</location>
        <topology evidence="1">Multi-pass membrane protein</topology>
    </subcellularLocation>
</comment>
<dbReference type="KEGG" id="cts:Ctha_0217"/>
<keyword evidence="5 6" id="KW-0472">Membrane</keyword>
<sequence length="523" mass="56491">MDQNSALSSDFYHFLAALGIILVIVGFAEFLKSILKMQSGVTRKIVHVGTSVLVALSPNYFETGFYPAVLAVLFIPFNLLAIKKGWLSSINKDEALEAHHQDQNYGTVYFPLSFLILTLLCWDSHAWIMQTAMLILGFGDAFASLVGENTEKPHAYKLLASTKSLEGSITMFGTSLIILVGAFVVFQDQSEVIKQMDLSVVIALCVAIALIVTAVEALLSGGLDNLFIPLSVAYLLAVLETNGIGAVQGILLGVSLSLILARASLAFKFLTPDGAVGTFLFGSNIFSMGGVEWTVPILTFFLLSSVLSKLGKSRKKKYDLIFEKSSQRDFGQVLANGGVGWILIIWYSFTNEPMLFIAYLGTLAAVQADTWATEVGTMMKDPKPRFILNMKPVPAGTSGGITFTGTMGGFFGALLICASAWAIMPDELMSVGLVQSFLIVGLAGAGGSLVDSFFGATVQAQYYDPIRKKETERTHSVAADGTIVENELIKGYRIIDNDIVNFLCATMGALFATFLTYFMVGQI</sequence>
<dbReference type="GO" id="GO:0016020">
    <property type="term" value="C:membrane"/>
    <property type="evidence" value="ECO:0007669"/>
    <property type="project" value="UniProtKB-SubCell"/>
</dbReference>
<evidence type="ECO:0000256" key="2">
    <source>
        <dbReference type="ARBA" id="ARBA00009012"/>
    </source>
</evidence>
<name>B3QTE2_CHLT3</name>
<dbReference type="InterPro" id="IPR002794">
    <property type="entry name" value="DUF92_TMEM19"/>
</dbReference>
<feature type="transmembrane region" description="Helical" evidence="6">
    <location>
        <begin position="250"/>
        <end position="270"/>
    </location>
</feature>
<dbReference type="Proteomes" id="UP000001208">
    <property type="component" value="Chromosome"/>
</dbReference>
<feature type="transmembrane region" description="Helical" evidence="6">
    <location>
        <begin position="167"/>
        <end position="186"/>
    </location>
</feature>
<organism evidence="7 8">
    <name type="scientific">Chloroherpeton thalassium (strain ATCC 35110 / GB-78)</name>
    <dbReference type="NCBI Taxonomy" id="517418"/>
    <lineage>
        <taxon>Bacteria</taxon>
        <taxon>Pseudomonadati</taxon>
        <taxon>Chlorobiota</taxon>
        <taxon>Chlorobiia</taxon>
        <taxon>Chlorobiales</taxon>
        <taxon>Chloroherpetonaceae</taxon>
        <taxon>Chloroherpeton</taxon>
    </lineage>
</organism>
<feature type="transmembrane region" description="Helical" evidence="6">
    <location>
        <begin position="65"/>
        <end position="83"/>
    </location>
</feature>
<feature type="transmembrane region" description="Helical" evidence="6">
    <location>
        <begin position="330"/>
        <end position="349"/>
    </location>
</feature>
<dbReference type="eggNOG" id="COG0170">
    <property type="taxonomic scope" value="Bacteria"/>
</dbReference>
<dbReference type="RefSeq" id="WP_012498772.1">
    <property type="nucleotide sequence ID" value="NC_011026.1"/>
</dbReference>
<gene>
    <name evidence="7" type="ordered locus">Ctha_0217</name>
</gene>
<feature type="transmembrane region" description="Helical" evidence="6">
    <location>
        <begin position="226"/>
        <end position="243"/>
    </location>
</feature>
<proteinExistence type="inferred from homology"/>
<feature type="transmembrane region" description="Helical" evidence="6">
    <location>
        <begin position="103"/>
        <end position="122"/>
    </location>
</feature>
<feature type="transmembrane region" description="Helical" evidence="6">
    <location>
        <begin position="436"/>
        <end position="458"/>
    </location>
</feature>
<feature type="transmembrane region" description="Helical" evidence="6">
    <location>
        <begin position="499"/>
        <end position="520"/>
    </location>
</feature>